<evidence type="ECO:0000313" key="3">
    <source>
        <dbReference type="Proteomes" id="UP001596018"/>
    </source>
</evidence>
<protein>
    <submittedName>
        <fullName evidence="2">DUF4189 domain-containing protein</fullName>
    </submittedName>
</protein>
<sequence length="163" mass="17424">MKIFLAMISLIAVFYVPVVLGQCATGVNTGGQCIPPDALGPYNGSPRYRQPQEPMIIWADRWGAIAEDPQILGAIGTVVGKKSKSKAKKDALAICALHNGRNCKIMLAYYNQCAAVAVDDRGLAVRAHASTREEAENLALTGFDPGDSSTLVYSACSLPERIQ</sequence>
<accession>A0ABW0JRX9</accession>
<dbReference type="InterPro" id="IPR025240">
    <property type="entry name" value="DUF4189"/>
</dbReference>
<name>A0ABW0JRX9_9GAMM</name>
<dbReference type="RefSeq" id="WP_162245070.1">
    <property type="nucleotide sequence ID" value="NZ_JALBWS010000015.1"/>
</dbReference>
<keyword evidence="3" id="KW-1185">Reference proteome</keyword>
<gene>
    <name evidence="2" type="ORF">ACFPK0_02455</name>
</gene>
<proteinExistence type="predicted"/>
<feature type="domain" description="DUF4189" evidence="1">
    <location>
        <begin position="62"/>
        <end position="156"/>
    </location>
</feature>
<comment type="caution">
    <text evidence="2">The sequence shown here is derived from an EMBL/GenBank/DDBJ whole genome shotgun (WGS) entry which is preliminary data.</text>
</comment>
<evidence type="ECO:0000313" key="2">
    <source>
        <dbReference type="EMBL" id="MFC5438873.1"/>
    </source>
</evidence>
<dbReference type="EMBL" id="JBHSMM010000001">
    <property type="protein sequence ID" value="MFC5438873.1"/>
    <property type="molecule type" value="Genomic_DNA"/>
</dbReference>
<reference evidence="3" key="1">
    <citation type="journal article" date="2019" name="Int. J. Syst. Evol. Microbiol.">
        <title>The Global Catalogue of Microorganisms (GCM) 10K type strain sequencing project: providing services to taxonomists for standard genome sequencing and annotation.</title>
        <authorList>
            <consortium name="The Broad Institute Genomics Platform"/>
            <consortium name="The Broad Institute Genome Sequencing Center for Infectious Disease"/>
            <person name="Wu L."/>
            <person name="Ma J."/>
        </authorList>
    </citation>
    <scope>NUCLEOTIDE SEQUENCE [LARGE SCALE GENOMIC DNA]</scope>
    <source>
        <strain evidence="3">KACC 12822</strain>
    </source>
</reference>
<dbReference type="Pfam" id="PF13827">
    <property type="entry name" value="DUF4189"/>
    <property type="match status" value="1"/>
</dbReference>
<dbReference type="Proteomes" id="UP001596018">
    <property type="component" value="Unassembled WGS sequence"/>
</dbReference>
<organism evidence="2 3">
    <name type="scientific">Rhodanobacter ginsenosidimutans</name>
    <dbReference type="NCBI Taxonomy" id="490571"/>
    <lineage>
        <taxon>Bacteria</taxon>
        <taxon>Pseudomonadati</taxon>
        <taxon>Pseudomonadota</taxon>
        <taxon>Gammaproteobacteria</taxon>
        <taxon>Lysobacterales</taxon>
        <taxon>Rhodanobacteraceae</taxon>
        <taxon>Rhodanobacter</taxon>
    </lineage>
</organism>
<evidence type="ECO:0000259" key="1">
    <source>
        <dbReference type="Pfam" id="PF13827"/>
    </source>
</evidence>